<dbReference type="SUPFAM" id="SSF53474">
    <property type="entry name" value="alpha/beta-Hydrolases"/>
    <property type="match status" value="1"/>
</dbReference>
<sequence length="256" mass="27889">MKNLFFTLEGDSSKPAIVLGHPLGMNSRVWDGIVPDLLKQFRVIRWDLPGHGLSAALDSNSSPLTANALVDTLIEKCDELGIKQFHYVGTSIGGMIGQQLVTQYPERLLSATLTNTGAKIGSKDAWLTRQQDVMALGLKSMAATLVLRWFSEHSVQTKPALASYWQEQLAHVDDFSYGALCAWLGNMDLTDTLGPSSLPIQLICGEKDVATTPELMGTLASLLQVDKLEVINQIGHVPSVESPDQLTSLLKNFISQ</sequence>
<accession>A0A1M4V6Y9</accession>
<evidence type="ECO:0000259" key="1">
    <source>
        <dbReference type="Pfam" id="PF00561"/>
    </source>
</evidence>
<dbReference type="EMBL" id="FQVF01000003">
    <property type="protein sequence ID" value="SHE64761.1"/>
    <property type="molecule type" value="Genomic_DNA"/>
</dbReference>
<dbReference type="InterPro" id="IPR000073">
    <property type="entry name" value="AB_hydrolase_1"/>
</dbReference>
<gene>
    <name evidence="2" type="ORF">SAMN02745753_00578</name>
</gene>
<dbReference type="InterPro" id="IPR000639">
    <property type="entry name" value="Epox_hydrolase-like"/>
</dbReference>
<dbReference type="InterPro" id="IPR029058">
    <property type="entry name" value="AB_hydrolase_fold"/>
</dbReference>
<proteinExistence type="predicted"/>
<dbReference type="InterPro" id="IPR050266">
    <property type="entry name" value="AB_hydrolase_sf"/>
</dbReference>
<reference evidence="3" key="1">
    <citation type="submission" date="2016-11" db="EMBL/GenBank/DDBJ databases">
        <authorList>
            <person name="Varghese N."/>
            <person name="Submissions S."/>
        </authorList>
    </citation>
    <scope>NUCLEOTIDE SEQUENCE [LARGE SCALE GENOMIC DNA]</scope>
    <source>
        <strain evidence="3">DSM 16579</strain>
    </source>
</reference>
<name>A0A1M4V6Y9_9GAMM</name>
<dbReference type="PRINTS" id="PR00412">
    <property type="entry name" value="EPOXHYDRLASE"/>
</dbReference>
<feature type="domain" description="AB hydrolase-1" evidence="1">
    <location>
        <begin position="15"/>
        <end position="134"/>
    </location>
</feature>
<dbReference type="RefSeq" id="WP_072838220.1">
    <property type="nucleotide sequence ID" value="NZ_FQVF01000003.1"/>
</dbReference>
<dbReference type="OrthoDB" id="9773549at2"/>
<dbReference type="GO" id="GO:0003824">
    <property type="term" value="F:catalytic activity"/>
    <property type="evidence" value="ECO:0007669"/>
    <property type="project" value="InterPro"/>
</dbReference>
<organism evidence="2 3">
    <name type="scientific">Marinomonas polaris DSM 16579</name>
    <dbReference type="NCBI Taxonomy" id="1122206"/>
    <lineage>
        <taxon>Bacteria</taxon>
        <taxon>Pseudomonadati</taxon>
        <taxon>Pseudomonadota</taxon>
        <taxon>Gammaproteobacteria</taxon>
        <taxon>Oceanospirillales</taxon>
        <taxon>Oceanospirillaceae</taxon>
        <taxon>Marinomonas</taxon>
    </lineage>
</organism>
<dbReference type="Proteomes" id="UP000184517">
    <property type="component" value="Unassembled WGS sequence"/>
</dbReference>
<dbReference type="STRING" id="1122206.SAMN02745753_00578"/>
<dbReference type="Gene3D" id="3.40.50.1820">
    <property type="entry name" value="alpha/beta hydrolase"/>
    <property type="match status" value="1"/>
</dbReference>
<evidence type="ECO:0000313" key="2">
    <source>
        <dbReference type="EMBL" id="SHE64761.1"/>
    </source>
</evidence>
<protein>
    <submittedName>
        <fullName evidence="2">3-oxoadipate enol-lactonase</fullName>
    </submittedName>
</protein>
<keyword evidence="3" id="KW-1185">Reference proteome</keyword>
<dbReference type="PANTHER" id="PTHR43798">
    <property type="entry name" value="MONOACYLGLYCEROL LIPASE"/>
    <property type="match status" value="1"/>
</dbReference>
<dbReference type="AlphaFoldDB" id="A0A1M4V6Y9"/>
<evidence type="ECO:0000313" key="3">
    <source>
        <dbReference type="Proteomes" id="UP000184517"/>
    </source>
</evidence>
<dbReference type="PRINTS" id="PR00111">
    <property type="entry name" value="ABHYDROLASE"/>
</dbReference>
<dbReference type="Pfam" id="PF00561">
    <property type="entry name" value="Abhydrolase_1"/>
    <property type="match status" value="1"/>
</dbReference>